<keyword evidence="7" id="KW-0256">Endoplasmic reticulum</keyword>
<evidence type="ECO:0000256" key="4">
    <source>
        <dbReference type="ARBA" id="ARBA00010617"/>
    </source>
</evidence>
<evidence type="ECO:0000256" key="9">
    <source>
        <dbReference type="ARBA" id="ARBA00023002"/>
    </source>
</evidence>
<dbReference type="CDD" id="cd11056">
    <property type="entry name" value="CYP6-like"/>
    <property type="match status" value="1"/>
</dbReference>
<evidence type="ECO:0000256" key="13">
    <source>
        <dbReference type="PIRSR" id="PIRSR602401-1"/>
    </source>
</evidence>
<evidence type="ECO:0000256" key="14">
    <source>
        <dbReference type="RuleBase" id="RU000461"/>
    </source>
</evidence>
<dbReference type="PRINTS" id="PR00385">
    <property type="entry name" value="P450"/>
</dbReference>
<evidence type="ECO:0000256" key="8">
    <source>
        <dbReference type="ARBA" id="ARBA00022848"/>
    </source>
</evidence>
<dbReference type="FunFam" id="1.10.630.10:FF:000042">
    <property type="entry name" value="Cytochrome P450"/>
    <property type="match status" value="1"/>
</dbReference>
<keyword evidence="10 13" id="KW-0408">Iron</keyword>
<dbReference type="InterPro" id="IPR002401">
    <property type="entry name" value="Cyt_P450_E_grp-I"/>
</dbReference>
<dbReference type="InterPro" id="IPR017972">
    <property type="entry name" value="Cyt_P450_CS"/>
</dbReference>
<dbReference type="EMBL" id="GEZM01054510">
    <property type="protein sequence ID" value="JAV73598.1"/>
    <property type="molecule type" value="Transcribed_RNA"/>
</dbReference>
<dbReference type="Gene3D" id="1.10.630.10">
    <property type="entry name" value="Cytochrome P450"/>
    <property type="match status" value="1"/>
</dbReference>
<dbReference type="PANTHER" id="PTHR24292">
    <property type="entry name" value="CYTOCHROME P450"/>
    <property type="match status" value="1"/>
</dbReference>
<name>A0A1Y1LIX6_PHOPY</name>
<evidence type="ECO:0000256" key="6">
    <source>
        <dbReference type="ARBA" id="ARBA00022723"/>
    </source>
</evidence>
<dbReference type="GO" id="GO:0020037">
    <property type="term" value="F:heme binding"/>
    <property type="evidence" value="ECO:0007669"/>
    <property type="project" value="InterPro"/>
</dbReference>
<dbReference type="PRINTS" id="PR00463">
    <property type="entry name" value="EP450I"/>
</dbReference>
<reference evidence="15" key="1">
    <citation type="journal article" date="2016" name="Sci. Rep.">
        <title>Molecular characterization of firefly nuptial gifts: a multi-omics approach sheds light on postcopulatory sexual selection.</title>
        <authorList>
            <person name="Al-Wathiqui N."/>
            <person name="Fallon T.R."/>
            <person name="South A."/>
            <person name="Weng J.K."/>
            <person name="Lewis S.M."/>
        </authorList>
    </citation>
    <scope>NUCLEOTIDE SEQUENCE</scope>
</reference>
<proteinExistence type="inferred from homology"/>
<evidence type="ECO:0000256" key="11">
    <source>
        <dbReference type="ARBA" id="ARBA00023033"/>
    </source>
</evidence>
<sequence length="526" mass="60564">MFLPLLVCFFVLLIYYTLFKPLTYWKDRNVPHIKPWPVLGNALPMLTGKHSITEFIEMIYHQFPNERYVGIFSFRNPQLMIKDLNLVKRIGVKDFDYFTNRTVQITEKVEPLFGRALISLLDQKWRDMRATLSPTFTSSKMRFMFNLVSDCAVQFVDHFLDEDDGDVIEVDTKDVSTRFTNDAIATAAFGIHLNSLEDKTNDFFLMGKDLNNVTTWRALKLLGYSIFPALMRLLKVPLLPGKYLGFFTNIVKGNIREREEKGLVRPDLIHILLERRQGKGTDEDVVLPKEFAISNEVAVESRRIVELTDEDIVAQALMFFFAGFETTSTLICFMCHELAANPDVQQRLQEEINDVLKRCDGKVMYEALLSMKYLDMVVSETLRLWPPGILLERVCAKDYAIPSDDGQRSITVKKGVSVTVPVFAIHRDPKYFSDPNSFSPERFSDQNKCTIKPFSYLPFGVGPRICIASRFALMETKILFFHLLSKFELVPTKKTTIPMVLTRKKIILAPENGFWVGLRRRSTPSH</sequence>
<evidence type="ECO:0008006" key="16">
    <source>
        <dbReference type="Google" id="ProtNLM"/>
    </source>
</evidence>
<dbReference type="GO" id="GO:0005506">
    <property type="term" value="F:iron ion binding"/>
    <property type="evidence" value="ECO:0007669"/>
    <property type="project" value="InterPro"/>
</dbReference>
<dbReference type="InterPro" id="IPR050476">
    <property type="entry name" value="Insect_CytP450_Detox"/>
</dbReference>
<dbReference type="InterPro" id="IPR036396">
    <property type="entry name" value="Cyt_P450_sf"/>
</dbReference>
<evidence type="ECO:0000256" key="1">
    <source>
        <dbReference type="ARBA" id="ARBA00001971"/>
    </source>
</evidence>
<keyword evidence="8" id="KW-0492">Microsome</keyword>
<evidence type="ECO:0000256" key="7">
    <source>
        <dbReference type="ARBA" id="ARBA00022824"/>
    </source>
</evidence>
<dbReference type="GO" id="GO:0005789">
    <property type="term" value="C:endoplasmic reticulum membrane"/>
    <property type="evidence" value="ECO:0007669"/>
    <property type="project" value="UniProtKB-SubCell"/>
</dbReference>
<dbReference type="Pfam" id="PF00067">
    <property type="entry name" value="p450"/>
    <property type="match status" value="1"/>
</dbReference>
<dbReference type="InterPro" id="IPR001128">
    <property type="entry name" value="Cyt_P450"/>
</dbReference>
<organism evidence="15">
    <name type="scientific">Photinus pyralis</name>
    <name type="common">Common eastern firefly</name>
    <name type="synonym">Lampyris pyralis</name>
    <dbReference type="NCBI Taxonomy" id="7054"/>
    <lineage>
        <taxon>Eukaryota</taxon>
        <taxon>Metazoa</taxon>
        <taxon>Ecdysozoa</taxon>
        <taxon>Arthropoda</taxon>
        <taxon>Hexapoda</taxon>
        <taxon>Insecta</taxon>
        <taxon>Pterygota</taxon>
        <taxon>Neoptera</taxon>
        <taxon>Endopterygota</taxon>
        <taxon>Coleoptera</taxon>
        <taxon>Polyphaga</taxon>
        <taxon>Elateriformia</taxon>
        <taxon>Elateroidea</taxon>
        <taxon>Lampyridae</taxon>
        <taxon>Lampyrinae</taxon>
        <taxon>Photinus</taxon>
    </lineage>
</organism>
<keyword evidence="12" id="KW-0472">Membrane</keyword>
<evidence type="ECO:0000313" key="15">
    <source>
        <dbReference type="EMBL" id="JAV73599.1"/>
    </source>
</evidence>
<feature type="binding site" description="axial binding residue" evidence="13">
    <location>
        <position position="466"/>
    </location>
    <ligand>
        <name>heme</name>
        <dbReference type="ChEBI" id="CHEBI:30413"/>
    </ligand>
    <ligandPart>
        <name>Fe</name>
        <dbReference type="ChEBI" id="CHEBI:18248"/>
    </ligandPart>
</feature>
<dbReference type="PANTHER" id="PTHR24292:SF54">
    <property type="entry name" value="CYP9F3-RELATED"/>
    <property type="match status" value="1"/>
</dbReference>
<dbReference type="PROSITE" id="PS00086">
    <property type="entry name" value="CYTOCHROME_P450"/>
    <property type="match status" value="1"/>
</dbReference>
<comment type="cofactor">
    <cofactor evidence="1 13">
        <name>heme</name>
        <dbReference type="ChEBI" id="CHEBI:30413"/>
    </cofactor>
</comment>
<keyword evidence="9 14" id="KW-0560">Oxidoreductase</keyword>
<keyword evidence="5 13" id="KW-0349">Heme</keyword>
<keyword evidence="6 13" id="KW-0479">Metal-binding</keyword>
<comment type="similarity">
    <text evidence="4 14">Belongs to the cytochrome P450 family.</text>
</comment>
<keyword evidence="11 14" id="KW-0503">Monooxygenase</keyword>
<dbReference type="EMBL" id="GEZM01054509">
    <property type="protein sequence ID" value="JAV73599.1"/>
    <property type="molecule type" value="Transcribed_RNA"/>
</dbReference>
<comment type="subcellular location">
    <subcellularLocation>
        <location evidence="3">Endoplasmic reticulum membrane</location>
        <topology evidence="3">Peripheral membrane protein</topology>
    </subcellularLocation>
    <subcellularLocation>
        <location evidence="2">Microsome membrane</location>
        <topology evidence="2">Peripheral membrane protein</topology>
    </subcellularLocation>
</comment>
<evidence type="ECO:0000256" key="2">
    <source>
        <dbReference type="ARBA" id="ARBA00004174"/>
    </source>
</evidence>
<dbReference type="SUPFAM" id="SSF48264">
    <property type="entry name" value="Cytochrome P450"/>
    <property type="match status" value="1"/>
</dbReference>
<dbReference type="GO" id="GO:0016705">
    <property type="term" value="F:oxidoreductase activity, acting on paired donors, with incorporation or reduction of molecular oxygen"/>
    <property type="evidence" value="ECO:0007669"/>
    <property type="project" value="InterPro"/>
</dbReference>
<dbReference type="AlphaFoldDB" id="A0A1Y1LIX6"/>
<accession>A0A1Y1LIX6</accession>
<evidence type="ECO:0000256" key="3">
    <source>
        <dbReference type="ARBA" id="ARBA00004406"/>
    </source>
</evidence>
<dbReference type="GO" id="GO:0004497">
    <property type="term" value="F:monooxygenase activity"/>
    <property type="evidence" value="ECO:0007669"/>
    <property type="project" value="UniProtKB-KW"/>
</dbReference>
<protein>
    <recommendedName>
        <fullName evidence="16">Cytochrome P450</fullName>
    </recommendedName>
</protein>
<evidence type="ECO:0000256" key="12">
    <source>
        <dbReference type="ARBA" id="ARBA00023136"/>
    </source>
</evidence>
<evidence type="ECO:0000256" key="10">
    <source>
        <dbReference type="ARBA" id="ARBA00023004"/>
    </source>
</evidence>
<evidence type="ECO:0000256" key="5">
    <source>
        <dbReference type="ARBA" id="ARBA00022617"/>
    </source>
</evidence>